<proteinExistence type="predicted"/>
<evidence type="ECO:0000313" key="2">
    <source>
        <dbReference type="Proteomes" id="UP001374893"/>
    </source>
</evidence>
<gene>
    <name evidence="1" type="ORF">HAHE_24600</name>
</gene>
<accession>A0ABM7RFP2</accession>
<evidence type="ECO:0000313" key="1">
    <source>
        <dbReference type="EMBL" id="BCX48552.1"/>
    </source>
</evidence>
<sequence>MKPLTAKQAAEWCRNLGVPAEPSSGPSREILADHFGLPEDSTGRVAVAAERLAQFDGASRILIWITGWGVWPSVDRSDDFREIRAELGEPRWLDEIPAHLASKADFDYLCRMVKCAVSSLWDLYLVGPKGRKILHFSHDEWGGSRGIPTMPNKAQHPTA</sequence>
<reference evidence="1 2" key="1">
    <citation type="submission" date="2021-06" db="EMBL/GenBank/DDBJ databases">
        <title>Complete genome of Haloferula helveola possessing various polysaccharide degrading enzymes.</title>
        <authorList>
            <person name="Takami H."/>
            <person name="Huang C."/>
            <person name="Hamasaki K."/>
        </authorList>
    </citation>
    <scope>NUCLEOTIDE SEQUENCE [LARGE SCALE GENOMIC DNA]</scope>
    <source>
        <strain evidence="1 2">CN-1</strain>
    </source>
</reference>
<keyword evidence="2" id="KW-1185">Reference proteome</keyword>
<protein>
    <submittedName>
        <fullName evidence="1">Uncharacterized protein</fullName>
    </submittedName>
</protein>
<dbReference type="RefSeq" id="WP_338684844.1">
    <property type="nucleotide sequence ID" value="NZ_AP024702.1"/>
</dbReference>
<dbReference type="Proteomes" id="UP001374893">
    <property type="component" value="Chromosome"/>
</dbReference>
<organism evidence="1 2">
    <name type="scientific">Haloferula helveola</name>
    <dbReference type="NCBI Taxonomy" id="490095"/>
    <lineage>
        <taxon>Bacteria</taxon>
        <taxon>Pseudomonadati</taxon>
        <taxon>Verrucomicrobiota</taxon>
        <taxon>Verrucomicrobiia</taxon>
        <taxon>Verrucomicrobiales</taxon>
        <taxon>Verrucomicrobiaceae</taxon>
        <taxon>Haloferula</taxon>
    </lineage>
</organism>
<name>A0ABM7RFP2_9BACT</name>
<dbReference type="EMBL" id="AP024702">
    <property type="protein sequence ID" value="BCX48552.1"/>
    <property type="molecule type" value="Genomic_DNA"/>
</dbReference>